<dbReference type="Pfam" id="PF00098">
    <property type="entry name" value="zf-CCHC"/>
    <property type="match status" value="1"/>
</dbReference>
<evidence type="ECO:0000313" key="8">
    <source>
        <dbReference type="EMBL" id="GJT77239.1"/>
    </source>
</evidence>
<keyword evidence="5" id="KW-0511">Multifunctional enzyme</keyword>
<evidence type="ECO:0000256" key="4">
    <source>
        <dbReference type="ARBA" id="ARBA00022759"/>
    </source>
</evidence>
<dbReference type="Pfam" id="PF08284">
    <property type="entry name" value="RVP_2"/>
    <property type="match status" value="1"/>
</dbReference>
<keyword evidence="6" id="KW-0479">Metal-binding</keyword>
<dbReference type="CDD" id="cd00303">
    <property type="entry name" value="retropepsin_like"/>
    <property type="match status" value="1"/>
</dbReference>
<protein>
    <submittedName>
        <fullName evidence="8">Reverse transcriptase domain-containing protein</fullName>
    </submittedName>
</protein>
<dbReference type="InterPro" id="IPR043502">
    <property type="entry name" value="DNA/RNA_pol_sf"/>
</dbReference>
<dbReference type="SUPFAM" id="SSF56672">
    <property type="entry name" value="DNA/RNA polymerases"/>
    <property type="match status" value="2"/>
</dbReference>
<evidence type="ECO:0000259" key="7">
    <source>
        <dbReference type="PROSITE" id="PS50158"/>
    </source>
</evidence>
<proteinExistence type="predicted"/>
<dbReference type="InterPro" id="IPR050951">
    <property type="entry name" value="Retrovirus_Pol_polyprotein"/>
</dbReference>
<keyword evidence="2" id="KW-0548">Nucleotidyltransferase</keyword>
<evidence type="ECO:0000256" key="2">
    <source>
        <dbReference type="ARBA" id="ARBA00022695"/>
    </source>
</evidence>
<keyword evidence="9" id="KW-1185">Reference proteome</keyword>
<evidence type="ECO:0000256" key="1">
    <source>
        <dbReference type="ARBA" id="ARBA00022679"/>
    </source>
</evidence>
<dbReference type="InterPro" id="IPR043128">
    <property type="entry name" value="Rev_trsase/Diguanyl_cyclase"/>
</dbReference>
<dbReference type="PANTHER" id="PTHR37984:SF5">
    <property type="entry name" value="PROTEIN NYNRIN-LIKE"/>
    <property type="match status" value="1"/>
</dbReference>
<accession>A0ABQ5GPT7</accession>
<keyword evidence="8" id="KW-0695">RNA-directed DNA polymerase</keyword>
<dbReference type="Gene3D" id="4.10.60.10">
    <property type="entry name" value="Zinc finger, CCHC-type"/>
    <property type="match status" value="1"/>
</dbReference>
<dbReference type="InterPro" id="IPR001878">
    <property type="entry name" value="Znf_CCHC"/>
</dbReference>
<sequence>MPPKRTSTSEAPAMTQAAIRKLVADSVTAALEAQAATMANADNTNRNTGEREAPVARQCSYKEFMSCQPINFKGTEGVVGLIRWFERTESVFSRSNCTEDCKVKFATGTLTEEALSWWNSFAQPIGIKEAYKITWVGYLTKNCRNKGPATGSNLLPVTVTCHACGEKGHYANQCQKTTTNNAQGRAYMLRDRNAHQDPNVVTGMFLLNQHLARVLFDSGADKSFVSISLASMLNIPPITIDTFYNIEMADGNLVSTNTVIQGCTLTLLNQPFKIDLMPIKLGSFDVVIGMDWLSKYHARIICDEKVVHIPIKGETLIIRVMEKKSDEKRLEDIPVVREFPKVFPEDLPGLPPVRQVEFQIDLILGTTPVARAPYRLAPSEMQELSNQLQELADRELLKKEIRCIAMFSSVISRFRIVQFLGHLIDSQGLHVDPAKIEAVKNWTSPTTPTKIRQFLGLAGYYRRFIKDFSKIAKSLTELTQKNKKYIWGKDQESAFQLLKQKLCEAPILALPEGNDDFVVYCDASHQGLGAVLMQREKVIAYASRQLKPNEENYTTHDLELGAVHILDQKELNMRQRRWLELLADYDCEIRYHPGKANVVADALSRKERIKPLRIVTVISIKFWQSIIECLLGTHLGHEYDHIHPETEDKAPFEAFMVGKVRSLFCWAEDWRCQLAWRVEIIMETTEKIVQIRQHLQAARDRQRSYANIRRKPLEFQVGDRVMLKVSPHKGVIRFGRNREKG</sequence>
<dbReference type="InterPro" id="IPR041577">
    <property type="entry name" value="RT_RNaseH_2"/>
</dbReference>
<dbReference type="InterPro" id="IPR021109">
    <property type="entry name" value="Peptidase_aspartic_dom_sf"/>
</dbReference>
<dbReference type="PROSITE" id="PS50158">
    <property type="entry name" value="ZF_CCHC"/>
    <property type="match status" value="1"/>
</dbReference>
<evidence type="ECO:0000256" key="5">
    <source>
        <dbReference type="ARBA" id="ARBA00023268"/>
    </source>
</evidence>
<keyword evidence="6" id="KW-0862">Zinc</keyword>
<keyword evidence="1" id="KW-0808">Transferase</keyword>
<dbReference type="GO" id="GO:0003964">
    <property type="term" value="F:RNA-directed DNA polymerase activity"/>
    <property type="evidence" value="ECO:0007669"/>
    <property type="project" value="UniProtKB-KW"/>
</dbReference>
<keyword evidence="6" id="KW-0863">Zinc-finger</keyword>
<dbReference type="Pfam" id="PF17919">
    <property type="entry name" value="RT_RNaseH_2"/>
    <property type="match status" value="1"/>
</dbReference>
<comment type="caution">
    <text evidence="8">The sequence shown here is derived from an EMBL/GenBank/DDBJ whole genome shotgun (WGS) entry which is preliminary data.</text>
</comment>
<organism evidence="8 9">
    <name type="scientific">Tanacetum coccineum</name>
    <dbReference type="NCBI Taxonomy" id="301880"/>
    <lineage>
        <taxon>Eukaryota</taxon>
        <taxon>Viridiplantae</taxon>
        <taxon>Streptophyta</taxon>
        <taxon>Embryophyta</taxon>
        <taxon>Tracheophyta</taxon>
        <taxon>Spermatophyta</taxon>
        <taxon>Magnoliopsida</taxon>
        <taxon>eudicotyledons</taxon>
        <taxon>Gunneridae</taxon>
        <taxon>Pentapetalae</taxon>
        <taxon>asterids</taxon>
        <taxon>campanulids</taxon>
        <taxon>Asterales</taxon>
        <taxon>Asteraceae</taxon>
        <taxon>Asteroideae</taxon>
        <taxon>Anthemideae</taxon>
        <taxon>Anthemidinae</taxon>
        <taxon>Tanacetum</taxon>
    </lineage>
</organism>
<name>A0ABQ5GPT7_9ASTR</name>
<gene>
    <name evidence="8" type="ORF">Tco_1043964</name>
</gene>
<keyword evidence="4" id="KW-0378">Hydrolase</keyword>
<dbReference type="CDD" id="cd09274">
    <property type="entry name" value="RNase_HI_RT_Ty3"/>
    <property type="match status" value="1"/>
</dbReference>
<dbReference type="PANTHER" id="PTHR37984">
    <property type="entry name" value="PROTEIN CBG26694"/>
    <property type="match status" value="1"/>
</dbReference>
<dbReference type="Proteomes" id="UP001151760">
    <property type="component" value="Unassembled WGS sequence"/>
</dbReference>
<reference evidence="8" key="2">
    <citation type="submission" date="2022-01" db="EMBL/GenBank/DDBJ databases">
        <authorList>
            <person name="Yamashiro T."/>
            <person name="Shiraishi A."/>
            <person name="Satake H."/>
            <person name="Nakayama K."/>
        </authorList>
    </citation>
    <scope>NUCLEOTIDE SEQUENCE</scope>
</reference>
<evidence type="ECO:0000256" key="3">
    <source>
        <dbReference type="ARBA" id="ARBA00022722"/>
    </source>
</evidence>
<feature type="domain" description="CCHC-type" evidence="7">
    <location>
        <begin position="161"/>
        <end position="176"/>
    </location>
</feature>
<dbReference type="EMBL" id="BQNB010018695">
    <property type="protein sequence ID" value="GJT77239.1"/>
    <property type="molecule type" value="Genomic_DNA"/>
</dbReference>
<dbReference type="Gene3D" id="3.30.70.270">
    <property type="match status" value="1"/>
</dbReference>
<keyword evidence="4" id="KW-0255">Endonuclease</keyword>
<dbReference type="SUPFAM" id="SSF50630">
    <property type="entry name" value="Acid proteases"/>
    <property type="match status" value="1"/>
</dbReference>
<reference evidence="8" key="1">
    <citation type="journal article" date="2022" name="Int. J. Mol. Sci.">
        <title>Draft Genome of Tanacetum Coccineum: Genomic Comparison of Closely Related Tanacetum-Family Plants.</title>
        <authorList>
            <person name="Yamashiro T."/>
            <person name="Shiraishi A."/>
            <person name="Nakayama K."/>
            <person name="Satake H."/>
        </authorList>
    </citation>
    <scope>NUCLEOTIDE SEQUENCE</scope>
</reference>
<evidence type="ECO:0000256" key="6">
    <source>
        <dbReference type="PROSITE-ProRule" id="PRU00047"/>
    </source>
</evidence>
<dbReference type="Gene3D" id="2.40.70.10">
    <property type="entry name" value="Acid Proteases"/>
    <property type="match status" value="1"/>
</dbReference>
<evidence type="ECO:0000313" key="9">
    <source>
        <dbReference type="Proteomes" id="UP001151760"/>
    </source>
</evidence>
<keyword evidence="3" id="KW-0540">Nuclease</keyword>